<dbReference type="InterPro" id="IPR012337">
    <property type="entry name" value="RNaseH-like_sf"/>
</dbReference>
<dbReference type="InterPro" id="IPR036397">
    <property type="entry name" value="RNaseH_sf"/>
</dbReference>
<dbReference type="CDD" id="cd06222">
    <property type="entry name" value="RNase_H_like"/>
    <property type="match status" value="1"/>
</dbReference>
<gene>
    <name evidence="1" type="ORF">KK1_040197</name>
</gene>
<evidence type="ECO:0008006" key="3">
    <source>
        <dbReference type="Google" id="ProtNLM"/>
    </source>
</evidence>
<keyword evidence="2" id="KW-1185">Reference proteome</keyword>
<dbReference type="Gene3D" id="3.30.420.10">
    <property type="entry name" value="Ribonuclease H-like superfamily/Ribonuclease H"/>
    <property type="match status" value="1"/>
</dbReference>
<proteinExistence type="predicted"/>
<evidence type="ECO:0000313" key="2">
    <source>
        <dbReference type="Proteomes" id="UP000075243"/>
    </source>
</evidence>
<reference evidence="1" key="1">
    <citation type="journal article" date="2012" name="Nat. Biotechnol.">
        <title>Draft genome sequence of pigeonpea (Cajanus cajan), an orphan legume crop of resource-poor farmers.</title>
        <authorList>
            <person name="Varshney R.K."/>
            <person name="Chen W."/>
            <person name="Li Y."/>
            <person name="Bharti A.K."/>
            <person name="Saxena R.K."/>
            <person name="Schlueter J.A."/>
            <person name="Donoghue M.T."/>
            <person name="Azam S."/>
            <person name="Fan G."/>
            <person name="Whaley A.M."/>
            <person name="Farmer A.D."/>
            <person name="Sheridan J."/>
            <person name="Iwata A."/>
            <person name="Tuteja R."/>
            <person name="Penmetsa R.V."/>
            <person name="Wu W."/>
            <person name="Upadhyaya H.D."/>
            <person name="Yang S.P."/>
            <person name="Shah T."/>
            <person name="Saxena K.B."/>
            <person name="Michael T."/>
            <person name="McCombie W.R."/>
            <person name="Yang B."/>
            <person name="Zhang G."/>
            <person name="Yang H."/>
            <person name="Wang J."/>
            <person name="Spillane C."/>
            <person name="Cook D.R."/>
            <person name="May G.D."/>
            <person name="Xu X."/>
            <person name="Jackson S.A."/>
        </authorList>
    </citation>
    <scope>NUCLEOTIDE SEQUENCE [LARGE SCALE GENOMIC DNA]</scope>
</reference>
<protein>
    <recommendedName>
        <fullName evidence="3">RNase H type-1 domain-containing protein</fullName>
    </recommendedName>
</protein>
<dbReference type="Proteomes" id="UP000075243">
    <property type="component" value="Unassembled WGS sequence"/>
</dbReference>
<dbReference type="EMBL" id="KQ483991">
    <property type="protein sequence ID" value="KYP38554.1"/>
    <property type="molecule type" value="Genomic_DNA"/>
</dbReference>
<dbReference type="InterPro" id="IPR044730">
    <property type="entry name" value="RNase_H-like_dom_plant"/>
</dbReference>
<dbReference type="SUPFAM" id="SSF53098">
    <property type="entry name" value="Ribonuclease H-like"/>
    <property type="match status" value="1"/>
</dbReference>
<accession>A0A151R7E0</accession>
<dbReference type="GO" id="GO:0003676">
    <property type="term" value="F:nucleic acid binding"/>
    <property type="evidence" value="ECO:0007669"/>
    <property type="project" value="InterPro"/>
</dbReference>
<evidence type="ECO:0000313" key="1">
    <source>
        <dbReference type="EMBL" id="KYP38554.1"/>
    </source>
</evidence>
<dbReference type="AlphaFoldDB" id="A0A151R7E0"/>
<name>A0A151R7E0_CAJCA</name>
<organism evidence="1 2">
    <name type="scientific">Cajanus cajan</name>
    <name type="common">Pigeon pea</name>
    <name type="synonym">Cajanus indicus</name>
    <dbReference type="NCBI Taxonomy" id="3821"/>
    <lineage>
        <taxon>Eukaryota</taxon>
        <taxon>Viridiplantae</taxon>
        <taxon>Streptophyta</taxon>
        <taxon>Embryophyta</taxon>
        <taxon>Tracheophyta</taxon>
        <taxon>Spermatophyta</taxon>
        <taxon>Magnoliopsida</taxon>
        <taxon>eudicotyledons</taxon>
        <taxon>Gunneridae</taxon>
        <taxon>Pentapetalae</taxon>
        <taxon>rosids</taxon>
        <taxon>fabids</taxon>
        <taxon>Fabales</taxon>
        <taxon>Fabaceae</taxon>
        <taxon>Papilionoideae</taxon>
        <taxon>50 kb inversion clade</taxon>
        <taxon>NPAAA clade</taxon>
        <taxon>indigoferoid/millettioid clade</taxon>
        <taxon>Phaseoleae</taxon>
        <taxon>Cajanus</taxon>
    </lineage>
</organism>
<sequence length="55" mass="5724">MHLDGSVLGCPRPVGYSGLCKDSSGGWLMGFYGDVGVVDNLRVELAGILKGLELA</sequence>
<dbReference type="Gramene" id="C.cajan_40579.t">
    <property type="protein sequence ID" value="C.cajan_40579.t.cds1"/>
    <property type="gene ID" value="C.cajan_40579"/>
</dbReference>